<evidence type="ECO:0000256" key="1">
    <source>
        <dbReference type="SAM" id="Phobius"/>
    </source>
</evidence>
<name>A0A4S8I0M7_9BACT</name>
<keyword evidence="1" id="KW-0812">Transmembrane</keyword>
<evidence type="ECO:0000313" key="2">
    <source>
        <dbReference type="EMBL" id="THU41510.1"/>
    </source>
</evidence>
<dbReference type="Proteomes" id="UP000306918">
    <property type="component" value="Unassembled WGS sequence"/>
</dbReference>
<organism evidence="2 3">
    <name type="scientific">Niastella caeni</name>
    <dbReference type="NCBI Taxonomy" id="2569763"/>
    <lineage>
        <taxon>Bacteria</taxon>
        <taxon>Pseudomonadati</taxon>
        <taxon>Bacteroidota</taxon>
        <taxon>Chitinophagia</taxon>
        <taxon>Chitinophagales</taxon>
        <taxon>Chitinophagaceae</taxon>
        <taxon>Niastella</taxon>
    </lineage>
</organism>
<dbReference type="EMBL" id="STFF01000001">
    <property type="protein sequence ID" value="THU41510.1"/>
    <property type="molecule type" value="Genomic_DNA"/>
</dbReference>
<feature type="transmembrane region" description="Helical" evidence="1">
    <location>
        <begin position="102"/>
        <end position="120"/>
    </location>
</feature>
<feature type="transmembrane region" description="Helical" evidence="1">
    <location>
        <begin position="334"/>
        <end position="354"/>
    </location>
</feature>
<comment type="caution">
    <text evidence="2">The sequence shown here is derived from an EMBL/GenBank/DDBJ whole genome shotgun (WGS) entry which is preliminary data.</text>
</comment>
<feature type="transmembrane region" description="Helical" evidence="1">
    <location>
        <begin position="283"/>
        <end position="301"/>
    </location>
</feature>
<feature type="transmembrane region" description="Helical" evidence="1">
    <location>
        <begin position="194"/>
        <end position="211"/>
    </location>
</feature>
<dbReference type="AlphaFoldDB" id="A0A4S8I0M7"/>
<sequence>MDKLGKGIVLRELIAFHGCLICLFMPLLGYNIYNYDNYYARLWVRFMPVSKVTYFSYALPAMTAFTAAICWPISNRLGSDSGVSLQERLESIKDKLAQKPNMGLYLIGVGLFMFYMVNLIPDSLRYVAVLLYWSSFVGSLYVYYTRNFRYKIPVLLFFTGFVLLDAIRSGMFTVVAYMSITIFSFFFLNRKVAFWKKLTVFVVSSAMLLLIQSVKANYRKKTWRGNYAGSKVELFGELLSSKLNSSTVLFSEEAFFPIYYRVNQGYNVALVMRRMPIRAPHDGGSFLMVKIAASLVPRLLWPDKPEAGGKANMKYYANISIKGFATDVGPLGEAYGSFGVVGGVIYMLLLGFLIRFAYTRIFLIAQKIPLLILWIPVMFYQVTYSAENDTLQILNTLIKSGFFVFILYKTFPSLFKPVNKDLVVAN</sequence>
<accession>A0A4S8I0M7</accession>
<feature type="transmembrane region" description="Helical" evidence="1">
    <location>
        <begin position="53"/>
        <end position="73"/>
    </location>
</feature>
<feature type="transmembrane region" description="Helical" evidence="1">
    <location>
        <begin position="361"/>
        <end position="380"/>
    </location>
</feature>
<dbReference type="RefSeq" id="WP_136575999.1">
    <property type="nucleotide sequence ID" value="NZ_STFF01000001.1"/>
</dbReference>
<keyword evidence="3" id="KW-1185">Reference proteome</keyword>
<feature type="transmembrane region" description="Helical" evidence="1">
    <location>
        <begin position="155"/>
        <end position="188"/>
    </location>
</feature>
<keyword evidence="1" id="KW-0472">Membrane</keyword>
<keyword evidence="1" id="KW-1133">Transmembrane helix</keyword>
<feature type="transmembrane region" description="Helical" evidence="1">
    <location>
        <begin position="392"/>
        <end position="411"/>
    </location>
</feature>
<evidence type="ECO:0000313" key="3">
    <source>
        <dbReference type="Proteomes" id="UP000306918"/>
    </source>
</evidence>
<feature type="transmembrane region" description="Helical" evidence="1">
    <location>
        <begin position="126"/>
        <end position="143"/>
    </location>
</feature>
<feature type="transmembrane region" description="Helical" evidence="1">
    <location>
        <begin position="12"/>
        <end position="33"/>
    </location>
</feature>
<proteinExistence type="predicted"/>
<evidence type="ECO:0008006" key="4">
    <source>
        <dbReference type="Google" id="ProtNLM"/>
    </source>
</evidence>
<reference evidence="2 3" key="1">
    <citation type="submission" date="2019-04" db="EMBL/GenBank/DDBJ databases">
        <title>Niastella caeni sp. nov., isolated from activated sludge.</title>
        <authorList>
            <person name="Sheng M."/>
        </authorList>
    </citation>
    <scope>NUCLEOTIDE SEQUENCE [LARGE SCALE GENOMIC DNA]</scope>
    <source>
        <strain evidence="2 3">HX-2-15</strain>
    </source>
</reference>
<dbReference type="OrthoDB" id="966190at2"/>
<protein>
    <recommendedName>
        <fullName evidence="4">Oligosaccharide repeat unit polymerase</fullName>
    </recommendedName>
</protein>
<gene>
    <name evidence="2" type="ORF">FAM09_05225</name>
</gene>